<reference evidence="1 2" key="1">
    <citation type="submission" date="2019-03" db="EMBL/GenBank/DDBJ databases">
        <title>Single cell metagenomics reveals metabolic interactions within the superorganism composed of flagellate Streblomastix strix and complex community of Bacteroidetes bacteria on its surface.</title>
        <authorList>
            <person name="Treitli S.C."/>
            <person name="Kolisko M."/>
            <person name="Husnik F."/>
            <person name="Keeling P."/>
            <person name="Hampl V."/>
        </authorList>
    </citation>
    <scope>NUCLEOTIDE SEQUENCE [LARGE SCALE GENOMIC DNA]</scope>
    <source>
        <strain evidence="1">ST1C</strain>
    </source>
</reference>
<name>A0A5J4X337_9EUKA</name>
<organism evidence="1 2">
    <name type="scientific">Streblomastix strix</name>
    <dbReference type="NCBI Taxonomy" id="222440"/>
    <lineage>
        <taxon>Eukaryota</taxon>
        <taxon>Metamonada</taxon>
        <taxon>Preaxostyla</taxon>
        <taxon>Oxymonadida</taxon>
        <taxon>Streblomastigidae</taxon>
        <taxon>Streblomastix</taxon>
    </lineage>
</organism>
<proteinExistence type="predicted"/>
<evidence type="ECO:0000313" key="1">
    <source>
        <dbReference type="EMBL" id="KAA6401463.1"/>
    </source>
</evidence>
<protein>
    <submittedName>
        <fullName evidence="1">Uncharacterized protein</fullName>
    </submittedName>
</protein>
<dbReference type="Proteomes" id="UP000324800">
    <property type="component" value="Unassembled WGS sequence"/>
</dbReference>
<dbReference type="AlphaFoldDB" id="A0A5J4X337"/>
<dbReference type="EMBL" id="SNRW01000385">
    <property type="protein sequence ID" value="KAA6401463.1"/>
    <property type="molecule type" value="Genomic_DNA"/>
</dbReference>
<gene>
    <name evidence="1" type="ORF">EZS28_003012</name>
</gene>
<comment type="caution">
    <text evidence="1">The sequence shown here is derived from an EMBL/GenBank/DDBJ whole genome shotgun (WGS) entry which is preliminary data.</text>
</comment>
<accession>A0A5J4X337</accession>
<sequence length="133" mass="15472">MTQSVATFEPEIADFLERIIPHGNKNNSDQKKKIPINIELATKKAQYLYLHPLLIPQMIPSIPKANYHNELISQKIVKYPKPYNGKQIARETIIEWAPNTTCIMLNTRYAKWNAFICVDLKKNVQNKTNQKKH</sequence>
<evidence type="ECO:0000313" key="2">
    <source>
        <dbReference type="Proteomes" id="UP000324800"/>
    </source>
</evidence>